<sequence length="354" mass="36014">MFALRALTVFAALAATVSAQNDARTTTSSGPKTTTSTPSGSSSASSSSAGPATITIAVGANGHVFTPQEVKANVGDIIRFNFYPGGHRVVRAEFGWPCIPYEYANLNEQGFDSGTFTPQVVSNNPPNYQVRINDTEPLFFYCAAPHSCIDYHMIGVINPNSTQSFSAQMAYAQNVTYQLAPGEPFPSETPIPTPTPSSGSSSNSGSGVDEQEDEDDGGSGGLSTGAIAGIAVGGAAVLVIAAALIYLCGRRGGFEKAYRKSGLPGSRVSALAPRAGSPHMVEANYANAGGLGVVPKSPGQATLSSAFGGQDSGTLRSSSLYYAGTTPSPGPGMSPGGMPAYGHGHGHGGDGIYG</sequence>
<feature type="transmembrane region" description="Helical" evidence="2">
    <location>
        <begin position="226"/>
        <end position="249"/>
    </location>
</feature>
<dbReference type="Gene3D" id="2.60.40.420">
    <property type="entry name" value="Cupredoxins - blue copper proteins"/>
    <property type="match status" value="1"/>
</dbReference>
<keyword evidence="2" id="KW-1133">Transmembrane helix</keyword>
<protein>
    <recommendedName>
        <fullName evidence="6">Extracellular serine-rich protein</fullName>
    </recommendedName>
</protein>
<dbReference type="SUPFAM" id="SSF49503">
    <property type="entry name" value="Cupredoxins"/>
    <property type="match status" value="1"/>
</dbReference>
<dbReference type="PANTHER" id="PTHR34883:SF8">
    <property type="entry name" value="EXTRACELLULAR SERINE-RICH PROTEIN (AFU_ORTHOLOGUE AFUA_6G00670)"/>
    <property type="match status" value="1"/>
</dbReference>
<dbReference type="InterPro" id="IPR052953">
    <property type="entry name" value="Ser-rich/MCO-related"/>
</dbReference>
<evidence type="ECO:0008006" key="6">
    <source>
        <dbReference type="Google" id="ProtNLM"/>
    </source>
</evidence>
<keyword evidence="2" id="KW-0812">Transmembrane</keyword>
<feature type="compositionally biased region" description="Low complexity" evidence="1">
    <location>
        <begin position="196"/>
        <end position="208"/>
    </location>
</feature>
<dbReference type="InterPro" id="IPR008972">
    <property type="entry name" value="Cupredoxin"/>
</dbReference>
<comment type="caution">
    <text evidence="4">The sequence shown here is derived from an EMBL/GenBank/DDBJ whole genome shotgun (WGS) entry which is preliminary data.</text>
</comment>
<evidence type="ECO:0000256" key="3">
    <source>
        <dbReference type="SAM" id="SignalP"/>
    </source>
</evidence>
<proteinExistence type="predicted"/>
<feature type="region of interest" description="Disordered" evidence="1">
    <location>
        <begin position="182"/>
        <end position="221"/>
    </location>
</feature>
<gene>
    <name evidence="4" type="ORF">N657DRAFT_82930</name>
</gene>
<name>A0AAN6Z957_9PEZI</name>
<reference evidence="4" key="1">
    <citation type="journal article" date="2023" name="Mol. Phylogenet. Evol.">
        <title>Genome-scale phylogeny and comparative genomics of the fungal order Sordariales.</title>
        <authorList>
            <person name="Hensen N."/>
            <person name="Bonometti L."/>
            <person name="Westerberg I."/>
            <person name="Brannstrom I.O."/>
            <person name="Guillou S."/>
            <person name="Cros-Aarteil S."/>
            <person name="Calhoun S."/>
            <person name="Haridas S."/>
            <person name="Kuo A."/>
            <person name="Mondo S."/>
            <person name="Pangilinan J."/>
            <person name="Riley R."/>
            <person name="LaButti K."/>
            <person name="Andreopoulos B."/>
            <person name="Lipzen A."/>
            <person name="Chen C."/>
            <person name="Yan M."/>
            <person name="Daum C."/>
            <person name="Ng V."/>
            <person name="Clum A."/>
            <person name="Steindorff A."/>
            <person name="Ohm R.A."/>
            <person name="Martin F."/>
            <person name="Silar P."/>
            <person name="Natvig D.O."/>
            <person name="Lalanne C."/>
            <person name="Gautier V."/>
            <person name="Ament-Velasquez S.L."/>
            <person name="Kruys A."/>
            <person name="Hutchinson M.I."/>
            <person name="Powell A.J."/>
            <person name="Barry K."/>
            <person name="Miller A.N."/>
            <person name="Grigoriev I.V."/>
            <person name="Debuchy R."/>
            <person name="Gladieux P."/>
            <person name="Hiltunen Thoren M."/>
            <person name="Johannesson H."/>
        </authorList>
    </citation>
    <scope>NUCLEOTIDE SEQUENCE</scope>
    <source>
        <strain evidence="4">CBS 731.68</strain>
    </source>
</reference>
<accession>A0AAN6Z957</accession>
<keyword evidence="2" id="KW-0472">Membrane</keyword>
<keyword evidence="3" id="KW-0732">Signal</keyword>
<feature type="chain" id="PRO_5043043458" description="Extracellular serine-rich protein" evidence="3">
    <location>
        <begin position="20"/>
        <end position="354"/>
    </location>
</feature>
<reference evidence="4" key="2">
    <citation type="submission" date="2023-05" db="EMBL/GenBank/DDBJ databases">
        <authorList>
            <consortium name="Lawrence Berkeley National Laboratory"/>
            <person name="Steindorff A."/>
            <person name="Hensen N."/>
            <person name="Bonometti L."/>
            <person name="Westerberg I."/>
            <person name="Brannstrom I.O."/>
            <person name="Guillou S."/>
            <person name="Cros-Aarteil S."/>
            <person name="Calhoun S."/>
            <person name="Haridas S."/>
            <person name="Kuo A."/>
            <person name="Mondo S."/>
            <person name="Pangilinan J."/>
            <person name="Riley R."/>
            <person name="Labutti K."/>
            <person name="Andreopoulos B."/>
            <person name="Lipzen A."/>
            <person name="Chen C."/>
            <person name="Yanf M."/>
            <person name="Daum C."/>
            <person name="Ng V."/>
            <person name="Clum A."/>
            <person name="Ohm R."/>
            <person name="Martin F."/>
            <person name="Silar P."/>
            <person name="Natvig D."/>
            <person name="Lalanne C."/>
            <person name="Gautier V."/>
            <person name="Ament-Velasquez S.L."/>
            <person name="Kruys A."/>
            <person name="Hutchinson M.I."/>
            <person name="Powell A.J."/>
            <person name="Barry K."/>
            <person name="Miller A.N."/>
            <person name="Grigoriev I.V."/>
            <person name="Debuchy R."/>
            <person name="Gladieux P."/>
            <person name="Thoren M.H."/>
            <person name="Johannesson H."/>
        </authorList>
    </citation>
    <scope>NUCLEOTIDE SEQUENCE</scope>
    <source>
        <strain evidence="4">CBS 731.68</strain>
    </source>
</reference>
<evidence type="ECO:0000256" key="2">
    <source>
        <dbReference type="SAM" id="Phobius"/>
    </source>
</evidence>
<keyword evidence="5" id="KW-1185">Reference proteome</keyword>
<feature type="compositionally biased region" description="Pro residues" evidence="1">
    <location>
        <begin position="183"/>
        <end position="195"/>
    </location>
</feature>
<feature type="region of interest" description="Disordered" evidence="1">
    <location>
        <begin position="21"/>
        <end position="49"/>
    </location>
</feature>
<dbReference type="EMBL" id="MU853223">
    <property type="protein sequence ID" value="KAK4129546.1"/>
    <property type="molecule type" value="Genomic_DNA"/>
</dbReference>
<feature type="signal peptide" evidence="3">
    <location>
        <begin position="1"/>
        <end position="19"/>
    </location>
</feature>
<evidence type="ECO:0000256" key="1">
    <source>
        <dbReference type="SAM" id="MobiDB-lite"/>
    </source>
</evidence>
<dbReference type="AlphaFoldDB" id="A0AAN6Z957"/>
<dbReference type="PANTHER" id="PTHR34883">
    <property type="entry name" value="SERINE-RICH PROTEIN, PUTATIVE-RELATED-RELATED"/>
    <property type="match status" value="1"/>
</dbReference>
<dbReference type="RefSeq" id="XP_062653317.1">
    <property type="nucleotide sequence ID" value="XM_062797553.1"/>
</dbReference>
<evidence type="ECO:0000313" key="5">
    <source>
        <dbReference type="Proteomes" id="UP001302602"/>
    </source>
</evidence>
<feature type="region of interest" description="Disordered" evidence="1">
    <location>
        <begin position="324"/>
        <end position="354"/>
    </location>
</feature>
<organism evidence="4 5">
    <name type="scientific">Parathielavia appendiculata</name>
    <dbReference type="NCBI Taxonomy" id="2587402"/>
    <lineage>
        <taxon>Eukaryota</taxon>
        <taxon>Fungi</taxon>
        <taxon>Dikarya</taxon>
        <taxon>Ascomycota</taxon>
        <taxon>Pezizomycotina</taxon>
        <taxon>Sordariomycetes</taxon>
        <taxon>Sordariomycetidae</taxon>
        <taxon>Sordariales</taxon>
        <taxon>Chaetomiaceae</taxon>
        <taxon>Parathielavia</taxon>
    </lineage>
</organism>
<evidence type="ECO:0000313" key="4">
    <source>
        <dbReference type="EMBL" id="KAK4129546.1"/>
    </source>
</evidence>
<dbReference type="Proteomes" id="UP001302602">
    <property type="component" value="Unassembled WGS sequence"/>
</dbReference>
<dbReference type="GeneID" id="87834332"/>